<dbReference type="InterPro" id="IPR014710">
    <property type="entry name" value="RmlC-like_jellyroll"/>
</dbReference>
<gene>
    <name evidence="13" type="ORF">IFM89_013349</name>
</gene>
<dbReference type="PANTHER" id="PTHR31238">
    <property type="entry name" value="GERMIN-LIKE PROTEIN SUBFAMILY 3 MEMBER 3"/>
    <property type="match status" value="1"/>
</dbReference>
<evidence type="ECO:0000256" key="7">
    <source>
        <dbReference type="ARBA" id="ARBA00023211"/>
    </source>
</evidence>
<dbReference type="InterPro" id="IPR001929">
    <property type="entry name" value="Germin"/>
</dbReference>
<feature type="disulfide bond" evidence="10">
    <location>
        <begin position="19"/>
        <end position="34"/>
    </location>
</feature>
<evidence type="ECO:0000256" key="11">
    <source>
        <dbReference type="RuleBase" id="RU366015"/>
    </source>
</evidence>
<accession>A0A835HY52</accession>
<comment type="caution">
    <text evidence="13">The sequence shown here is derived from an EMBL/GenBank/DDBJ whole genome shotgun (WGS) entry which is preliminary data.</text>
</comment>
<dbReference type="InterPro" id="IPR006045">
    <property type="entry name" value="Cupin_1"/>
</dbReference>
<evidence type="ECO:0000256" key="6">
    <source>
        <dbReference type="ARBA" id="ARBA00023157"/>
    </source>
</evidence>
<evidence type="ECO:0000256" key="5">
    <source>
        <dbReference type="ARBA" id="ARBA00022723"/>
    </source>
</evidence>
<evidence type="ECO:0000256" key="8">
    <source>
        <dbReference type="PIRSR" id="PIRSR601929-1"/>
    </source>
</evidence>
<dbReference type="CDD" id="cd02241">
    <property type="entry name" value="cupin_OxOx"/>
    <property type="match status" value="1"/>
</dbReference>
<dbReference type="Pfam" id="PF00190">
    <property type="entry name" value="Cupin_1"/>
    <property type="match status" value="1"/>
</dbReference>
<dbReference type="AlphaFoldDB" id="A0A835HY52"/>
<dbReference type="FunFam" id="2.60.120.10:FF:000005">
    <property type="entry name" value="Germin-like protein subfamily 1 member 8"/>
    <property type="match status" value="1"/>
</dbReference>
<keyword evidence="4 11" id="KW-0964">Secreted</keyword>
<dbReference type="SMART" id="SM00835">
    <property type="entry name" value="Cupin_1"/>
    <property type="match status" value="1"/>
</dbReference>
<feature type="binding site" evidence="9">
    <location>
        <position position="98"/>
    </location>
    <ligand>
        <name>Mn(2+)</name>
        <dbReference type="ChEBI" id="CHEBI:29035"/>
    </ligand>
</feature>
<feature type="binding site" evidence="8">
    <location>
        <position position="93"/>
    </location>
    <ligand>
        <name>oxalate</name>
        <dbReference type="ChEBI" id="CHEBI:30623"/>
    </ligand>
</feature>
<feature type="binding site" evidence="9">
    <location>
        <position position="96"/>
    </location>
    <ligand>
        <name>Mn(2+)</name>
        <dbReference type="ChEBI" id="CHEBI:29035"/>
    </ligand>
</feature>
<dbReference type="PROSITE" id="PS00725">
    <property type="entry name" value="GERMIN"/>
    <property type="match status" value="1"/>
</dbReference>
<dbReference type="PRINTS" id="PR00325">
    <property type="entry name" value="GERMIN"/>
</dbReference>
<evidence type="ECO:0000256" key="10">
    <source>
        <dbReference type="PIRSR" id="PIRSR601929-3"/>
    </source>
</evidence>
<feature type="binding site" evidence="8">
    <location>
        <position position="83"/>
    </location>
    <ligand>
        <name>oxalate</name>
        <dbReference type="ChEBI" id="CHEBI:30623"/>
    </ligand>
</feature>
<feature type="binding site" evidence="9">
    <location>
        <position position="103"/>
    </location>
    <ligand>
        <name>Mn(2+)</name>
        <dbReference type="ChEBI" id="CHEBI:29035"/>
    </ligand>
</feature>
<feature type="binding site" evidence="8">
    <location>
        <position position="103"/>
    </location>
    <ligand>
        <name>oxalate</name>
        <dbReference type="ChEBI" id="CHEBI:30623"/>
    </ligand>
</feature>
<evidence type="ECO:0000256" key="4">
    <source>
        <dbReference type="ARBA" id="ARBA00022525"/>
    </source>
</evidence>
<dbReference type="OrthoDB" id="1921208at2759"/>
<comment type="subcellular location">
    <subcellularLocation>
        <location evidence="1 11">Secreted</location>
        <location evidence="1 11">Extracellular space</location>
        <location evidence="1 11">Apoplast</location>
    </subcellularLocation>
</comment>
<protein>
    <recommendedName>
        <fullName evidence="11">Germin-like protein</fullName>
    </recommendedName>
</protein>
<evidence type="ECO:0000256" key="3">
    <source>
        <dbReference type="ARBA" id="ARBA00022523"/>
    </source>
</evidence>
<evidence type="ECO:0000259" key="12">
    <source>
        <dbReference type="SMART" id="SM00835"/>
    </source>
</evidence>
<reference evidence="13 14" key="1">
    <citation type="submission" date="2020-10" db="EMBL/GenBank/DDBJ databases">
        <title>The Coptis chinensis genome and diversification of protoberbering-type alkaloids.</title>
        <authorList>
            <person name="Wang B."/>
            <person name="Shu S."/>
            <person name="Song C."/>
            <person name="Liu Y."/>
        </authorList>
    </citation>
    <scope>NUCLEOTIDE SEQUENCE [LARGE SCALE GENOMIC DNA]</scope>
    <source>
        <strain evidence="13">HL-2020</strain>
        <tissue evidence="13">Leaf</tissue>
    </source>
</reference>
<evidence type="ECO:0000256" key="2">
    <source>
        <dbReference type="ARBA" id="ARBA00007456"/>
    </source>
</evidence>
<evidence type="ECO:0000256" key="1">
    <source>
        <dbReference type="ARBA" id="ARBA00004271"/>
    </source>
</evidence>
<evidence type="ECO:0000313" key="14">
    <source>
        <dbReference type="Proteomes" id="UP000631114"/>
    </source>
</evidence>
<feature type="domain" description="Cupin type-1" evidence="12">
    <location>
        <begin position="48"/>
        <end position="196"/>
    </location>
</feature>
<dbReference type="GO" id="GO:0030145">
    <property type="term" value="F:manganese ion binding"/>
    <property type="evidence" value="ECO:0007669"/>
    <property type="project" value="UniProtKB-UniRule"/>
</dbReference>
<dbReference type="SUPFAM" id="SSF51182">
    <property type="entry name" value="RmlC-like cupins"/>
    <property type="match status" value="1"/>
</dbReference>
<keyword evidence="3 11" id="KW-0052">Apoplast</keyword>
<feature type="binding site" evidence="9">
    <location>
        <position position="142"/>
    </location>
    <ligand>
        <name>Mn(2+)</name>
        <dbReference type="ChEBI" id="CHEBI:29035"/>
    </ligand>
</feature>
<feature type="binding site" evidence="8">
    <location>
        <position position="98"/>
    </location>
    <ligand>
        <name>oxalate</name>
        <dbReference type="ChEBI" id="CHEBI:30623"/>
    </ligand>
</feature>
<evidence type="ECO:0000256" key="9">
    <source>
        <dbReference type="PIRSR" id="PIRSR601929-2"/>
    </source>
</evidence>
<sequence length="207" mass="22447">MTALLHPCFSDPDPLQDFCVADLKETITLNGFACKPVSQVTSTDFFFDGLTKEGNTTNVFGSMVTPGNVLSFPGLNTLGISMNRVDYAPGGLNPPHTHPRATEVGVIIKGKLLVGFVTTENVFYSKVLKAGEMFVVPRGMMHFQQNVGAGKAHTITAFNSQLPGAVVIPHTFFASQPPIPNEVLSKTFQARPDMAKSKFQHPIRILN</sequence>
<keyword evidence="5 8" id="KW-0479">Metal-binding</keyword>
<dbReference type="InterPro" id="IPR011051">
    <property type="entry name" value="RmlC_Cupin_sf"/>
</dbReference>
<dbReference type="InterPro" id="IPR019780">
    <property type="entry name" value="Germin_Mn-BS"/>
</dbReference>
<dbReference type="Proteomes" id="UP000631114">
    <property type="component" value="Unassembled WGS sequence"/>
</dbReference>
<keyword evidence="7 8" id="KW-0464">Manganese</keyword>
<keyword evidence="6 10" id="KW-1015">Disulfide bond</keyword>
<organism evidence="13 14">
    <name type="scientific">Coptis chinensis</name>
    <dbReference type="NCBI Taxonomy" id="261450"/>
    <lineage>
        <taxon>Eukaryota</taxon>
        <taxon>Viridiplantae</taxon>
        <taxon>Streptophyta</taxon>
        <taxon>Embryophyta</taxon>
        <taxon>Tracheophyta</taxon>
        <taxon>Spermatophyta</taxon>
        <taxon>Magnoliopsida</taxon>
        <taxon>Ranunculales</taxon>
        <taxon>Ranunculaceae</taxon>
        <taxon>Coptidoideae</taxon>
        <taxon>Coptis</taxon>
    </lineage>
</organism>
<evidence type="ECO:0000313" key="13">
    <source>
        <dbReference type="EMBL" id="KAF9609095.1"/>
    </source>
</evidence>
<keyword evidence="14" id="KW-1185">Reference proteome</keyword>
<comment type="similarity">
    <text evidence="2 11">Belongs to the germin family.</text>
</comment>
<dbReference type="EMBL" id="JADFTS010000004">
    <property type="protein sequence ID" value="KAF9609095.1"/>
    <property type="molecule type" value="Genomic_DNA"/>
</dbReference>
<name>A0A835HY52_9MAGN</name>
<proteinExistence type="inferred from homology"/>
<dbReference type="Gene3D" id="2.60.120.10">
    <property type="entry name" value="Jelly Rolls"/>
    <property type="match status" value="1"/>
</dbReference>
<dbReference type="GO" id="GO:0048046">
    <property type="term" value="C:apoplast"/>
    <property type="evidence" value="ECO:0007669"/>
    <property type="project" value="UniProtKB-SubCell"/>
</dbReference>